<reference evidence="1 2" key="1">
    <citation type="submission" date="2023-11" db="EMBL/GenBank/DDBJ databases">
        <authorList>
            <person name="Cook R."/>
            <person name="Crisci M."/>
            <person name="Pye H."/>
            <person name="Adriaenssens E."/>
            <person name="Santini J."/>
        </authorList>
    </citation>
    <scope>NUCLEOTIDE SEQUENCE [LARGE SCALE GENOMIC DNA]</scope>
    <source>
        <strain evidence="1">Lak_Megaphage_Sonny</strain>
    </source>
</reference>
<keyword evidence="2" id="KW-1185">Reference proteome</keyword>
<dbReference type="Proteomes" id="UP001358193">
    <property type="component" value="Segment"/>
</dbReference>
<sequence>MFTSNITQYIDNYNNNISPLINIDTLYFEKAYVNKDGSYTVHRHSMAKHLPIGYKVCDISEYDIIKVQKYTPDNTSYESINGSVISVAGNIYRKDVSLMLNNGIKAGTDILYRYNIFNVSCDYVCTINNCIQNYITKFEVSSDLNMLVKNASALIQNASAYIHSQYVTVDKTVSMTNVSIDDISGKVDSLVSKNIILNASISKYMHIRTEDDKCNSIIYTHESLWQLMANNGLVPGNTYNMLYYPTYDVSLNIGNSLIFSVTSDGVTAEIKNENPGNTVNVNASTYEPFPYILKLTAVSNCQFSKYASVCSYGKTIYNYVGNLINTYSYISAIEAVGYREVFQYNDLSIVLTDIAYVYQSNQITHIIGIFYDHKYGYIFIPSSSINYLFLRTFNHAYVINPAYRYSLNIVYKEIYDRLIFKKVNGLCSLSNIKLEYDEYLDIMSFFQTANCIDVINDFGSAGNIPTLQSSIKNFRLLKRNLPYSSIYDSIKNNLWDVTYNYADNEITYMKDEFGNEGYYNFWHKYISVNSVYTGLTYVAGSTFINNTVTLNNINALIDQAVNNNVLLIHNNYLQSPVLMINSSQKEMAGNIVSNSENIILYNTNACTVKNCHNAYIINSQLVKTVNNCIYDSVQSLMAVQVTNAEITNVVANVIHIYYVNGALTFTQSGSYIGECNNIYLQNIQGYMNINTCNNIKIENDANIMNLSNINNITLFKDTYYYFRRTSDTMLFNGNMFAYGYRAI</sequence>
<evidence type="ECO:0000313" key="1">
    <source>
        <dbReference type="EMBL" id="WQJ53730.1"/>
    </source>
</evidence>
<name>A0ABZ0Z6I4_9CAUD</name>
<proteinExistence type="predicted"/>
<dbReference type="EMBL" id="OR769223">
    <property type="protein sequence ID" value="WQJ53730.1"/>
    <property type="molecule type" value="Genomic_DNA"/>
</dbReference>
<evidence type="ECO:0000313" key="2">
    <source>
        <dbReference type="Proteomes" id="UP001358193"/>
    </source>
</evidence>
<accession>A0ABZ0Z6I4</accession>
<evidence type="ECO:0008006" key="3">
    <source>
        <dbReference type="Google" id="ProtNLM"/>
    </source>
</evidence>
<protein>
    <recommendedName>
        <fullName evidence="3">Tail fiber protein</fullName>
    </recommendedName>
</protein>
<organism evidence="1 2">
    <name type="scientific">phage Lak_Megaphage_Sonny</name>
    <dbReference type="NCBI Taxonomy" id="3109229"/>
    <lineage>
        <taxon>Viruses</taxon>
        <taxon>Duplodnaviria</taxon>
        <taxon>Heunggongvirae</taxon>
        <taxon>Uroviricota</taxon>
        <taxon>Caudoviricetes</taxon>
        <taxon>Caudoviricetes code 15 clade</taxon>
    </lineage>
</organism>